<name>A0A239GDF0_9ACTN</name>
<feature type="domain" description="Peptidase S8/S53" evidence="6">
    <location>
        <begin position="135"/>
        <end position="357"/>
    </location>
</feature>
<dbReference type="PANTHER" id="PTHR43806:SF11">
    <property type="entry name" value="CEREVISIN-RELATED"/>
    <property type="match status" value="1"/>
</dbReference>
<dbReference type="OrthoDB" id="5177045at2"/>
<organism evidence="7 8">
    <name type="scientific">Asanoa hainanensis</name>
    <dbReference type="NCBI Taxonomy" id="560556"/>
    <lineage>
        <taxon>Bacteria</taxon>
        <taxon>Bacillati</taxon>
        <taxon>Actinomycetota</taxon>
        <taxon>Actinomycetes</taxon>
        <taxon>Micromonosporales</taxon>
        <taxon>Micromonosporaceae</taxon>
        <taxon>Asanoa</taxon>
    </lineage>
</organism>
<dbReference type="InterPro" id="IPR000209">
    <property type="entry name" value="Peptidase_S8/S53_dom"/>
</dbReference>
<dbReference type="SUPFAM" id="SSF52743">
    <property type="entry name" value="Subtilisin-like"/>
    <property type="match status" value="1"/>
</dbReference>
<keyword evidence="8" id="KW-1185">Reference proteome</keyword>
<dbReference type="AlphaFoldDB" id="A0A239GDF0"/>
<gene>
    <name evidence="7" type="ORF">SAMN05421812_101345</name>
</gene>
<keyword evidence="2 5" id="KW-0645">Protease</keyword>
<dbReference type="GO" id="GO:0004252">
    <property type="term" value="F:serine-type endopeptidase activity"/>
    <property type="evidence" value="ECO:0007669"/>
    <property type="project" value="UniProtKB-UniRule"/>
</dbReference>
<dbReference type="InterPro" id="IPR023827">
    <property type="entry name" value="Peptidase_S8_Asp-AS"/>
</dbReference>
<evidence type="ECO:0000256" key="4">
    <source>
        <dbReference type="ARBA" id="ARBA00022825"/>
    </source>
</evidence>
<dbReference type="Gene3D" id="3.40.50.200">
    <property type="entry name" value="Peptidase S8/S53 domain"/>
    <property type="match status" value="1"/>
</dbReference>
<comment type="similarity">
    <text evidence="1 5">Belongs to the peptidase S8 family.</text>
</comment>
<evidence type="ECO:0000259" key="6">
    <source>
        <dbReference type="Pfam" id="PF00082"/>
    </source>
</evidence>
<feature type="active site" description="Charge relay system" evidence="5">
    <location>
        <position position="177"/>
    </location>
</feature>
<evidence type="ECO:0000313" key="8">
    <source>
        <dbReference type="Proteomes" id="UP000198362"/>
    </source>
</evidence>
<dbReference type="RefSeq" id="WP_089243876.1">
    <property type="nucleotide sequence ID" value="NZ_FZPH01000001.1"/>
</dbReference>
<dbReference type="InterPro" id="IPR036852">
    <property type="entry name" value="Peptidase_S8/S53_dom_sf"/>
</dbReference>
<dbReference type="Pfam" id="PF00082">
    <property type="entry name" value="Peptidase_S8"/>
    <property type="match status" value="1"/>
</dbReference>
<sequence length="390" mass="39983">MTAFLEPSDDYTAGDLVVDHPHRELVKKRIRDLGLDVTEVADSEALGLSRLHLEGVPAFGASKGLPADDVAAIELVIDELRQAFAADFGGWVPEMAPDPTMTGIVGYPHTKPMAFTTDLMPAPASQAPIADSTVGAGVRVAVLDTGLVDHPALKGHATEAPGGADAANDPVEAWAGHATFVAGLIAQRAPGCEIVVHKVLNAHGRATNWETAVALAKLADDPEGYAVVNLSLGCRLGGPNGPLALRRAVARHGRHTLLVAAAGNHGGSDKPTVPAWPAAFPGVIAVGATNLAGDLAQITPELPWVDCVAHGSGVTSTYLTDVTLTIDDKVLDFTGYATWSGTSFAAANVSGAVAAALRPGERPADTLARLLGDPASDVRPFPLSAAGHAG</sequence>
<dbReference type="InterPro" id="IPR050131">
    <property type="entry name" value="Peptidase_S8_subtilisin-like"/>
</dbReference>
<proteinExistence type="inferred from homology"/>
<accession>A0A239GDF0</accession>
<evidence type="ECO:0000256" key="2">
    <source>
        <dbReference type="ARBA" id="ARBA00022670"/>
    </source>
</evidence>
<dbReference type="CDD" id="cd00306">
    <property type="entry name" value="Peptidases_S8_S53"/>
    <property type="match status" value="1"/>
</dbReference>
<dbReference type="Proteomes" id="UP000198362">
    <property type="component" value="Unassembled WGS sequence"/>
</dbReference>
<dbReference type="EMBL" id="FZPH01000001">
    <property type="protein sequence ID" value="SNS67140.1"/>
    <property type="molecule type" value="Genomic_DNA"/>
</dbReference>
<evidence type="ECO:0000313" key="7">
    <source>
        <dbReference type="EMBL" id="SNS67140.1"/>
    </source>
</evidence>
<dbReference type="InterPro" id="IPR015500">
    <property type="entry name" value="Peptidase_S8_subtilisin-rel"/>
</dbReference>
<keyword evidence="3 5" id="KW-0378">Hydrolase</keyword>
<feature type="active site" description="Charge relay system" evidence="5">
    <location>
        <position position="343"/>
    </location>
</feature>
<dbReference type="PRINTS" id="PR00723">
    <property type="entry name" value="SUBTILISIN"/>
</dbReference>
<dbReference type="PROSITE" id="PS51892">
    <property type="entry name" value="SUBTILASE"/>
    <property type="match status" value="1"/>
</dbReference>
<keyword evidence="4 5" id="KW-0720">Serine protease</keyword>
<evidence type="ECO:0000256" key="3">
    <source>
        <dbReference type="ARBA" id="ARBA00022801"/>
    </source>
</evidence>
<dbReference type="PANTHER" id="PTHR43806">
    <property type="entry name" value="PEPTIDASE S8"/>
    <property type="match status" value="1"/>
</dbReference>
<dbReference type="GO" id="GO:0006508">
    <property type="term" value="P:proteolysis"/>
    <property type="evidence" value="ECO:0007669"/>
    <property type="project" value="UniProtKB-KW"/>
</dbReference>
<evidence type="ECO:0000256" key="5">
    <source>
        <dbReference type="PROSITE-ProRule" id="PRU01240"/>
    </source>
</evidence>
<feature type="active site" description="Charge relay system" evidence="5">
    <location>
        <position position="144"/>
    </location>
</feature>
<evidence type="ECO:0000256" key="1">
    <source>
        <dbReference type="ARBA" id="ARBA00011073"/>
    </source>
</evidence>
<protein>
    <submittedName>
        <fullName evidence="7">Subtilase family protein</fullName>
    </submittedName>
</protein>
<dbReference type="PROSITE" id="PS00136">
    <property type="entry name" value="SUBTILASE_ASP"/>
    <property type="match status" value="1"/>
</dbReference>
<reference evidence="7 8" key="1">
    <citation type="submission" date="2017-06" db="EMBL/GenBank/DDBJ databases">
        <authorList>
            <person name="Kim H.J."/>
            <person name="Triplett B.A."/>
        </authorList>
    </citation>
    <scope>NUCLEOTIDE SEQUENCE [LARGE SCALE GENOMIC DNA]</scope>
    <source>
        <strain evidence="7 8">CGMCC 4.5593</strain>
    </source>
</reference>